<dbReference type="AlphaFoldDB" id="A0A0C3DBQ7"/>
<dbReference type="InterPro" id="IPR011008">
    <property type="entry name" value="Dimeric_a/b-barrel"/>
</dbReference>
<dbReference type="SUPFAM" id="SSF54909">
    <property type="entry name" value="Dimeric alpha+beta barrel"/>
    <property type="match status" value="1"/>
</dbReference>
<proteinExistence type="predicted"/>
<reference evidence="1 2" key="1">
    <citation type="submission" date="2014-04" db="EMBL/GenBank/DDBJ databases">
        <authorList>
            <consortium name="DOE Joint Genome Institute"/>
            <person name="Kuo A."/>
            <person name="Martino E."/>
            <person name="Perotto S."/>
            <person name="Kohler A."/>
            <person name="Nagy L.G."/>
            <person name="Floudas D."/>
            <person name="Copeland A."/>
            <person name="Barry K.W."/>
            <person name="Cichocki N."/>
            <person name="Veneault-Fourrey C."/>
            <person name="LaButti K."/>
            <person name="Lindquist E.A."/>
            <person name="Lipzen A."/>
            <person name="Lundell T."/>
            <person name="Morin E."/>
            <person name="Murat C."/>
            <person name="Sun H."/>
            <person name="Tunlid A."/>
            <person name="Henrissat B."/>
            <person name="Grigoriev I.V."/>
            <person name="Hibbett D.S."/>
            <person name="Martin F."/>
            <person name="Nordberg H.P."/>
            <person name="Cantor M.N."/>
            <person name="Hua S.X."/>
        </authorList>
    </citation>
    <scope>NUCLEOTIDE SEQUENCE [LARGE SCALE GENOMIC DNA]</scope>
    <source>
        <strain evidence="1 2">Zn</strain>
    </source>
</reference>
<dbReference type="InParanoid" id="A0A0C3DBQ7"/>
<keyword evidence="2" id="KW-1185">Reference proteome</keyword>
<protein>
    <recommendedName>
        <fullName evidence="3">ABM domain-containing protein</fullName>
    </recommendedName>
</protein>
<name>A0A0C3DBQ7_OIDMZ</name>
<dbReference type="Gene3D" id="3.30.70.100">
    <property type="match status" value="1"/>
</dbReference>
<accession>A0A0C3DBQ7</accession>
<dbReference type="Proteomes" id="UP000054321">
    <property type="component" value="Unassembled WGS sequence"/>
</dbReference>
<dbReference type="HOGENOM" id="CLU_2469671_0_0_1"/>
<evidence type="ECO:0008006" key="3">
    <source>
        <dbReference type="Google" id="ProtNLM"/>
    </source>
</evidence>
<organism evidence="1 2">
    <name type="scientific">Oidiodendron maius (strain Zn)</name>
    <dbReference type="NCBI Taxonomy" id="913774"/>
    <lineage>
        <taxon>Eukaryota</taxon>
        <taxon>Fungi</taxon>
        <taxon>Dikarya</taxon>
        <taxon>Ascomycota</taxon>
        <taxon>Pezizomycotina</taxon>
        <taxon>Leotiomycetes</taxon>
        <taxon>Leotiomycetes incertae sedis</taxon>
        <taxon>Myxotrichaceae</taxon>
        <taxon>Oidiodendron</taxon>
    </lineage>
</organism>
<gene>
    <name evidence="1" type="ORF">OIDMADRAFT_48617</name>
</gene>
<sequence>MSPERFRQTVSKGLDEDSGCNGWWISPSIENPQHQILLINWKSVDAHHEAFEKAPGFQQCIDALEDYYGEFVIPSHVVGLKPIFEGYL</sequence>
<reference evidence="2" key="2">
    <citation type="submission" date="2015-01" db="EMBL/GenBank/DDBJ databases">
        <title>Evolutionary Origins and Diversification of the Mycorrhizal Mutualists.</title>
        <authorList>
            <consortium name="DOE Joint Genome Institute"/>
            <consortium name="Mycorrhizal Genomics Consortium"/>
            <person name="Kohler A."/>
            <person name="Kuo A."/>
            <person name="Nagy L.G."/>
            <person name="Floudas D."/>
            <person name="Copeland A."/>
            <person name="Barry K.W."/>
            <person name="Cichocki N."/>
            <person name="Veneault-Fourrey C."/>
            <person name="LaButti K."/>
            <person name="Lindquist E.A."/>
            <person name="Lipzen A."/>
            <person name="Lundell T."/>
            <person name="Morin E."/>
            <person name="Murat C."/>
            <person name="Riley R."/>
            <person name="Ohm R."/>
            <person name="Sun H."/>
            <person name="Tunlid A."/>
            <person name="Henrissat B."/>
            <person name="Grigoriev I.V."/>
            <person name="Hibbett D.S."/>
            <person name="Martin F."/>
        </authorList>
    </citation>
    <scope>NUCLEOTIDE SEQUENCE [LARGE SCALE GENOMIC DNA]</scope>
    <source>
        <strain evidence="2">Zn</strain>
    </source>
</reference>
<dbReference type="EMBL" id="KN832870">
    <property type="protein sequence ID" value="KIN08774.1"/>
    <property type="molecule type" value="Genomic_DNA"/>
</dbReference>
<evidence type="ECO:0000313" key="1">
    <source>
        <dbReference type="EMBL" id="KIN08774.1"/>
    </source>
</evidence>
<evidence type="ECO:0000313" key="2">
    <source>
        <dbReference type="Proteomes" id="UP000054321"/>
    </source>
</evidence>